<protein>
    <recommendedName>
        <fullName evidence="5">C3H1-type domain-containing protein</fullName>
    </recommendedName>
</protein>
<dbReference type="Gene3D" id="3.30.40.10">
    <property type="entry name" value="Zinc/RING finger domain, C3HC4 (zinc finger)"/>
    <property type="match status" value="1"/>
</dbReference>
<keyword evidence="2 4" id="KW-0863">Zinc-finger</keyword>
<keyword evidence="7" id="KW-1185">Reference proteome</keyword>
<sequence>MSAKRWQQEPRYQPQILPSDTRYKTGMCRYFEAGLCGRGNECSYAHNAEELYYHINLSKFGKAAADQLKAKRLAELERCNSRPSHLKATTNQEMEEVMKEPVIASDAQSYERKAIEDWRDRI</sequence>
<evidence type="ECO:0000313" key="6">
    <source>
        <dbReference type="EMBL" id="KAK9805782.1"/>
    </source>
</evidence>
<feature type="domain" description="C3H1-type" evidence="5">
    <location>
        <begin position="22"/>
        <end position="49"/>
    </location>
</feature>
<keyword evidence="1 4" id="KW-0479">Metal-binding</keyword>
<evidence type="ECO:0000313" key="7">
    <source>
        <dbReference type="Proteomes" id="UP001465755"/>
    </source>
</evidence>
<dbReference type="InterPro" id="IPR036855">
    <property type="entry name" value="Znf_CCCH_sf"/>
</dbReference>
<organism evidence="6 7">
    <name type="scientific">Symbiochloris irregularis</name>
    <dbReference type="NCBI Taxonomy" id="706552"/>
    <lineage>
        <taxon>Eukaryota</taxon>
        <taxon>Viridiplantae</taxon>
        <taxon>Chlorophyta</taxon>
        <taxon>core chlorophytes</taxon>
        <taxon>Trebouxiophyceae</taxon>
        <taxon>Trebouxiales</taxon>
        <taxon>Trebouxiaceae</taxon>
        <taxon>Symbiochloris</taxon>
    </lineage>
</organism>
<dbReference type="SMART" id="SM00356">
    <property type="entry name" value="ZnF_C3H1"/>
    <property type="match status" value="1"/>
</dbReference>
<dbReference type="InterPro" id="IPR000571">
    <property type="entry name" value="Znf_CCCH"/>
</dbReference>
<evidence type="ECO:0000256" key="2">
    <source>
        <dbReference type="ARBA" id="ARBA00022771"/>
    </source>
</evidence>
<name>A0AAW1PCH6_9CHLO</name>
<accession>A0AAW1PCH6</accession>
<dbReference type="AlphaFoldDB" id="A0AAW1PCH6"/>
<comment type="caution">
    <text evidence="6">The sequence shown here is derived from an EMBL/GenBank/DDBJ whole genome shotgun (WGS) entry which is preliminary data.</text>
</comment>
<dbReference type="GO" id="GO:0008270">
    <property type="term" value="F:zinc ion binding"/>
    <property type="evidence" value="ECO:0007669"/>
    <property type="project" value="UniProtKB-KW"/>
</dbReference>
<dbReference type="EMBL" id="JALJOQ010000042">
    <property type="protein sequence ID" value="KAK9805782.1"/>
    <property type="molecule type" value="Genomic_DNA"/>
</dbReference>
<proteinExistence type="predicted"/>
<dbReference type="Proteomes" id="UP001465755">
    <property type="component" value="Unassembled WGS sequence"/>
</dbReference>
<dbReference type="InterPro" id="IPR013083">
    <property type="entry name" value="Znf_RING/FYVE/PHD"/>
</dbReference>
<evidence type="ECO:0000256" key="1">
    <source>
        <dbReference type="ARBA" id="ARBA00022723"/>
    </source>
</evidence>
<evidence type="ECO:0000256" key="3">
    <source>
        <dbReference type="ARBA" id="ARBA00022833"/>
    </source>
</evidence>
<evidence type="ECO:0000259" key="5">
    <source>
        <dbReference type="PROSITE" id="PS50103"/>
    </source>
</evidence>
<keyword evidence="3 4" id="KW-0862">Zinc</keyword>
<evidence type="ECO:0000256" key="4">
    <source>
        <dbReference type="PROSITE-ProRule" id="PRU00723"/>
    </source>
</evidence>
<gene>
    <name evidence="6" type="ORF">WJX73_009760</name>
</gene>
<dbReference type="PROSITE" id="PS50103">
    <property type="entry name" value="ZF_C3H1"/>
    <property type="match status" value="1"/>
</dbReference>
<dbReference type="Gene3D" id="4.10.1000.10">
    <property type="entry name" value="Zinc finger, CCCH-type"/>
    <property type="match status" value="1"/>
</dbReference>
<dbReference type="SUPFAM" id="SSF90229">
    <property type="entry name" value="CCCH zinc finger"/>
    <property type="match status" value="1"/>
</dbReference>
<dbReference type="Pfam" id="PF00642">
    <property type="entry name" value="zf-CCCH"/>
    <property type="match status" value="1"/>
</dbReference>
<feature type="zinc finger region" description="C3H1-type" evidence="4">
    <location>
        <begin position="22"/>
        <end position="49"/>
    </location>
</feature>
<reference evidence="6 7" key="1">
    <citation type="journal article" date="2024" name="Nat. Commun.">
        <title>Phylogenomics reveals the evolutionary origins of lichenization in chlorophyte algae.</title>
        <authorList>
            <person name="Puginier C."/>
            <person name="Libourel C."/>
            <person name="Otte J."/>
            <person name="Skaloud P."/>
            <person name="Haon M."/>
            <person name="Grisel S."/>
            <person name="Petersen M."/>
            <person name="Berrin J.G."/>
            <person name="Delaux P.M."/>
            <person name="Dal Grande F."/>
            <person name="Keller J."/>
        </authorList>
    </citation>
    <scope>NUCLEOTIDE SEQUENCE [LARGE SCALE GENOMIC DNA]</scope>
    <source>
        <strain evidence="6 7">SAG 2036</strain>
    </source>
</reference>